<reference evidence="3" key="1">
    <citation type="journal article" date="2020" name="mSystems">
        <title>Genome- and Community-Level Interaction Insights into Carbon Utilization and Element Cycling Functions of Hydrothermarchaeota in Hydrothermal Sediment.</title>
        <authorList>
            <person name="Zhou Z."/>
            <person name="Liu Y."/>
            <person name="Xu W."/>
            <person name="Pan J."/>
            <person name="Luo Z.H."/>
            <person name="Li M."/>
        </authorList>
    </citation>
    <scope>NUCLEOTIDE SEQUENCE [LARGE SCALE GENOMIC DNA]</scope>
    <source>
        <strain evidence="3">HyVt-485</strain>
    </source>
</reference>
<name>A0A7C5QXS7_9PROT</name>
<dbReference type="SUPFAM" id="SSF54909">
    <property type="entry name" value="Dimeric alpha+beta barrel"/>
    <property type="match status" value="1"/>
</dbReference>
<dbReference type="InterPro" id="IPR005545">
    <property type="entry name" value="YCII"/>
</dbReference>
<comment type="caution">
    <text evidence="3">The sequence shown here is derived from an EMBL/GenBank/DDBJ whole genome shotgun (WGS) entry which is preliminary data.</text>
</comment>
<comment type="similarity">
    <text evidence="1">Belongs to the YciI family.</text>
</comment>
<dbReference type="EMBL" id="DRMJ01000519">
    <property type="protein sequence ID" value="HHL43918.1"/>
    <property type="molecule type" value="Genomic_DNA"/>
</dbReference>
<protein>
    <submittedName>
        <fullName evidence="3">YciI family protein</fullName>
    </submittedName>
</protein>
<dbReference type="PANTHER" id="PTHR35174">
    <property type="entry name" value="BLL7171 PROTEIN-RELATED"/>
    <property type="match status" value="1"/>
</dbReference>
<feature type="domain" description="YCII-related" evidence="2">
    <location>
        <begin position="1"/>
        <end position="114"/>
    </location>
</feature>
<dbReference type="Gene3D" id="3.30.70.1060">
    <property type="entry name" value="Dimeric alpha+beta barrel"/>
    <property type="match status" value="1"/>
</dbReference>
<dbReference type="PANTHER" id="PTHR35174:SF3">
    <property type="entry name" value="BLL7171 PROTEIN"/>
    <property type="match status" value="1"/>
</dbReference>
<dbReference type="Proteomes" id="UP000885830">
    <property type="component" value="Unassembled WGS sequence"/>
</dbReference>
<proteinExistence type="inferred from homology"/>
<accession>A0A7C5QXS7</accession>
<organism evidence="3">
    <name type="scientific">Hellea balneolensis</name>
    <dbReference type="NCBI Taxonomy" id="287478"/>
    <lineage>
        <taxon>Bacteria</taxon>
        <taxon>Pseudomonadati</taxon>
        <taxon>Pseudomonadota</taxon>
        <taxon>Alphaproteobacteria</taxon>
        <taxon>Maricaulales</taxon>
        <taxon>Robiginitomaculaceae</taxon>
        <taxon>Hellea</taxon>
    </lineage>
</organism>
<evidence type="ECO:0000313" key="3">
    <source>
        <dbReference type="EMBL" id="HHL43918.1"/>
    </source>
</evidence>
<dbReference type="Pfam" id="PF03795">
    <property type="entry name" value="YCII"/>
    <property type="match status" value="1"/>
</dbReference>
<sequence>MKYMLLIYAAEDAGPTPGTPEFGAFMQGYFALNQEMANDGVLIAGEGLQNADTASTIQVRNAKTVTRDGPFSETKEVLGGFYLIDCDDLDQAIAYAAKIPSAQHGHVEIRPVMDYGQ</sequence>
<dbReference type="AlphaFoldDB" id="A0A7C5QXS7"/>
<evidence type="ECO:0000259" key="2">
    <source>
        <dbReference type="Pfam" id="PF03795"/>
    </source>
</evidence>
<evidence type="ECO:0000256" key="1">
    <source>
        <dbReference type="ARBA" id="ARBA00007689"/>
    </source>
</evidence>
<dbReference type="InterPro" id="IPR011008">
    <property type="entry name" value="Dimeric_a/b-barrel"/>
</dbReference>
<gene>
    <name evidence="3" type="ORF">ENJ42_09880</name>
</gene>